<sequence length="435" mass="46618">MQTGPDIRSARQRYVTYADDLVKRRDENNTSLGRKILADRNTVGAALRCEQHGKPHNLPTREIVAALDQALGADGVLICLWQDAVMEHTGIEIKLYGGGRPDIPWRTVDVEEGVGPTNRRELFEAGGLTAASVLAVTSGVTEQLSNAKPNISKVAAAEDALATLDRDMWAVHPAELIAPAFVAYRDVEGMLGGRLKARYVHRLTLLAGQLAAGLSTVCRYGGEDRLAREFIGLAEEHADDVQEPALIARVAGLHSCIAFNASQWGLAAETAARALAVGEPEQRARFAGYTARANAAAGCRSRAAEALEIMKASKRDAVARGVWDDAEEHLGIAEWAAHTPGEGRTAIRHGELAAETAVHDTMGVALAHMLIGYGHLDGERAAPDAAAQEALAALDTVRAVPNATVTARVQTLHRRLARWPRDPLVQELGRRVAAV</sequence>
<proteinExistence type="predicted"/>
<evidence type="ECO:0000313" key="1">
    <source>
        <dbReference type="EMBL" id="SNQ51537.1"/>
    </source>
</evidence>
<accession>A0A2I2L0Z3</accession>
<reference evidence="1 2" key="1">
    <citation type="submission" date="2017-06" db="EMBL/GenBank/DDBJ databases">
        <authorList>
            <person name="Kim H.J."/>
            <person name="Triplett B.A."/>
        </authorList>
    </citation>
    <scope>NUCLEOTIDE SEQUENCE [LARGE SCALE GENOMIC DNA]</scope>
    <source>
        <strain evidence="1">FRACA_ARgP5</strain>
    </source>
</reference>
<keyword evidence="2" id="KW-1185">Reference proteome</keyword>
<dbReference type="RefSeq" id="WP_101835536.1">
    <property type="nucleotide sequence ID" value="NZ_FZMO01000540.1"/>
</dbReference>
<dbReference type="AlphaFoldDB" id="A0A2I2L0Z3"/>
<gene>
    <name evidence="1" type="ORF">FRACA_730016</name>
</gene>
<dbReference type="Proteomes" id="UP000234331">
    <property type="component" value="Unassembled WGS sequence"/>
</dbReference>
<organism evidence="1 2">
    <name type="scientific">Frankia canadensis</name>
    <dbReference type="NCBI Taxonomy" id="1836972"/>
    <lineage>
        <taxon>Bacteria</taxon>
        <taxon>Bacillati</taxon>
        <taxon>Actinomycetota</taxon>
        <taxon>Actinomycetes</taxon>
        <taxon>Frankiales</taxon>
        <taxon>Frankiaceae</taxon>
        <taxon>Frankia</taxon>
    </lineage>
</organism>
<dbReference type="EMBL" id="FZMO01000540">
    <property type="protein sequence ID" value="SNQ51537.1"/>
    <property type="molecule type" value="Genomic_DNA"/>
</dbReference>
<protein>
    <submittedName>
        <fullName evidence="1">Uncharacterized protein</fullName>
    </submittedName>
</protein>
<name>A0A2I2L0Z3_9ACTN</name>
<evidence type="ECO:0000313" key="2">
    <source>
        <dbReference type="Proteomes" id="UP000234331"/>
    </source>
</evidence>